<dbReference type="SUPFAM" id="SSF82549">
    <property type="entry name" value="DAK1/DegV-like"/>
    <property type="match status" value="1"/>
</dbReference>
<comment type="function">
    <text evidence="1">May bind long-chain fatty acids, such as palmitate, and may play a role in lipid transport or fatty acid metabolism.</text>
</comment>
<dbReference type="PROSITE" id="PS51482">
    <property type="entry name" value="DEGV"/>
    <property type="match status" value="1"/>
</dbReference>
<dbReference type="PANTHER" id="PTHR33434">
    <property type="entry name" value="DEGV DOMAIN-CONTAINING PROTEIN DR_1986-RELATED"/>
    <property type="match status" value="1"/>
</dbReference>
<evidence type="ECO:0000256" key="2">
    <source>
        <dbReference type="ARBA" id="ARBA00023121"/>
    </source>
</evidence>
<evidence type="ECO:0000313" key="4">
    <source>
        <dbReference type="Proteomes" id="UP000449710"/>
    </source>
</evidence>
<protein>
    <submittedName>
        <fullName evidence="3">DegV family protein</fullName>
    </submittedName>
</protein>
<evidence type="ECO:0000256" key="1">
    <source>
        <dbReference type="ARBA" id="ARBA00003238"/>
    </source>
</evidence>
<name>A0AA44BD61_9CLOT</name>
<keyword evidence="4" id="KW-1185">Reference proteome</keyword>
<accession>A0AA44BD61</accession>
<reference evidence="3 4" key="1">
    <citation type="submission" date="2019-04" db="EMBL/GenBank/DDBJ databases">
        <title>Isachenkonia alkalipeptolytica gen. nov. sp. nov. a new anaerobic, alkiliphilic organothrophic bacterium capable to reduce synthesized ferrihydrite isolated from a soda lake.</title>
        <authorList>
            <person name="Toshchakov S.V."/>
            <person name="Zavarzina D.G."/>
            <person name="Zhilina T.N."/>
            <person name="Kostrikina N.A."/>
            <person name="Kublanov I.V."/>
        </authorList>
    </citation>
    <scope>NUCLEOTIDE SEQUENCE [LARGE SCALE GENOMIC DNA]</scope>
    <source>
        <strain evidence="3 4">Z-1701</strain>
    </source>
</reference>
<dbReference type="NCBIfam" id="TIGR00762">
    <property type="entry name" value="DegV"/>
    <property type="match status" value="1"/>
</dbReference>
<gene>
    <name evidence="3" type="ORF">ISALK_05695</name>
</gene>
<dbReference type="Pfam" id="PF02645">
    <property type="entry name" value="DegV"/>
    <property type="match status" value="1"/>
</dbReference>
<keyword evidence="2" id="KW-0446">Lipid-binding</keyword>
<dbReference type="AlphaFoldDB" id="A0AA44BD61"/>
<evidence type="ECO:0000313" key="3">
    <source>
        <dbReference type="EMBL" id="NBG87989.1"/>
    </source>
</evidence>
<dbReference type="InterPro" id="IPR043168">
    <property type="entry name" value="DegV_C"/>
</dbReference>
<organism evidence="3 4">
    <name type="scientific">Isachenkonia alkalipeptolytica</name>
    <dbReference type="NCBI Taxonomy" id="2565777"/>
    <lineage>
        <taxon>Bacteria</taxon>
        <taxon>Bacillati</taxon>
        <taxon>Bacillota</taxon>
        <taxon>Clostridia</taxon>
        <taxon>Eubacteriales</taxon>
        <taxon>Clostridiaceae</taxon>
        <taxon>Isachenkonia</taxon>
    </lineage>
</organism>
<dbReference type="EMBL" id="SUMG01000005">
    <property type="protein sequence ID" value="NBG87989.1"/>
    <property type="molecule type" value="Genomic_DNA"/>
</dbReference>
<dbReference type="RefSeq" id="WP_160720047.1">
    <property type="nucleotide sequence ID" value="NZ_SUMG01000005.1"/>
</dbReference>
<dbReference type="PANTHER" id="PTHR33434:SF3">
    <property type="entry name" value="DEGV DOMAIN-CONTAINING PROTEIN YITS"/>
    <property type="match status" value="1"/>
</dbReference>
<proteinExistence type="predicted"/>
<dbReference type="InterPro" id="IPR050270">
    <property type="entry name" value="DegV_domain_contain"/>
</dbReference>
<dbReference type="GO" id="GO:0008289">
    <property type="term" value="F:lipid binding"/>
    <property type="evidence" value="ECO:0007669"/>
    <property type="project" value="UniProtKB-KW"/>
</dbReference>
<dbReference type="InterPro" id="IPR003797">
    <property type="entry name" value="DegV"/>
</dbReference>
<dbReference type="Gene3D" id="3.30.1180.10">
    <property type="match status" value="1"/>
</dbReference>
<comment type="caution">
    <text evidence="3">The sequence shown here is derived from an EMBL/GenBank/DDBJ whole genome shotgun (WGS) entry which is preliminary data.</text>
</comment>
<dbReference type="Gene3D" id="3.40.50.10170">
    <property type="match status" value="1"/>
</dbReference>
<dbReference type="Proteomes" id="UP000449710">
    <property type="component" value="Unassembled WGS sequence"/>
</dbReference>
<sequence length="292" mass="32260">MSIKIITDSACSLPKEILEELDITVAPLTLQLGEKSFTDGVDIDPEAMMEDMKEGKVYKTSQVSPAAFEEIFEKYIGAFDTVIYIAFSSEISGTYQGSVIAKNQLLEKYDGQKTFDLELVDSKCIALGSGLIVKRAAEMAKEGKSKEQILEAVNYYAPNMEHIFTVEDLNYLYRGGRVSYTSAFVGGLLNIKPILNVEDGKLIPFEKIRSRKRAIKRIVEIVKERGVNLDKQLIGINHGNDREGAELLREMLKEEVGAKDFLITTLPAVIGAHTGPGTLSAFFLSTGEKDFG</sequence>